<evidence type="ECO:0000256" key="4">
    <source>
        <dbReference type="SAM" id="Coils"/>
    </source>
</evidence>
<accession>A0AAE3MIG1</accession>
<gene>
    <name evidence="7" type="ORF">OM074_20145</name>
</gene>
<dbReference type="GO" id="GO:0004888">
    <property type="term" value="F:transmembrane signaling receptor activity"/>
    <property type="evidence" value="ECO:0007669"/>
    <property type="project" value="InterPro"/>
</dbReference>
<keyword evidence="4" id="KW-0175">Coiled coil</keyword>
<feature type="domain" description="Methyl-accepting transducer" evidence="6">
    <location>
        <begin position="131"/>
        <end position="353"/>
    </location>
</feature>
<keyword evidence="5" id="KW-0472">Membrane</keyword>
<comment type="caution">
    <text evidence="7">The sequence shown here is derived from an EMBL/GenBank/DDBJ whole genome shotgun (WGS) entry which is preliminary data.</text>
</comment>
<proteinExistence type="inferred from homology"/>
<dbReference type="GO" id="GO:0005886">
    <property type="term" value="C:plasma membrane"/>
    <property type="evidence" value="ECO:0007669"/>
    <property type="project" value="TreeGrafter"/>
</dbReference>
<feature type="transmembrane region" description="Helical" evidence="5">
    <location>
        <begin position="59"/>
        <end position="78"/>
    </location>
</feature>
<dbReference type="Pfam" id="PF00015">
    <property type="entry name" value="MCPsignal"/>
    <property type="match status" value="1"/>
</dbReference>
<comment type="similarity">
    <text evidence="2">Belongs to the methyl-accepting chemotaxis (MCP) protein family.</text>
</comment>
<dbReference type="InterPro" id="IPR051310">
    <property type="entry name" value="MCP_chemotaxis"/>
</dbReference>
<dbReference type="AlphaFoldDB" id="A0AAE3MIG1"/>
<dbReference type="Gene3D" id="1.10.287.950">
    <property type="entry name" value="Methyl-accepting chemotaxis protein"/>
    <property type="match status" value="1"/>
</dbReference>
<dbReference type="PROSITE" id="PS50111">
    <property type="entry name" value="CHEMOTAXIS_TRANSDUC_2"/>
    <property type="match status" value="1"/>
</dbReference>
<evidence type="ECO:0000256" key="5">
    <source>
        <dbReference type="SAM" id="Phobius"/>
    </source>
</evidence>
<name>A0AAE3MIG1_9BACT</name>
<reference evidence="7" key="1">
    <citation type="submission" date="2022-10" db="EMBL/GenBank/DDBJ databases">
        <authorList>
            <person name="Yu W.X."/>
        </authorList>
    </citation>
    <scope>NUCLEOTIDE SEQUENCE</scope>
    <source>
        <strain evidence="7">D04</strain>
    </source>
</reference>
<keyword evidence="8" id="KW-1185">Reference proteome</keyword>
<evidence type="ECO:0000256" key="2">
    <source>
        <dbReference type="ARBA" id="ARBA00029447"/>
    </source>
</evidence>
<evidence type="ECO:0000313" key="8">
    <source>
        <dbReference type="Proteomes" id="UP001207408"/>
    </source>
</evidence>
<sequence length="368" mass="39618">MNGLIIDLIKSAATIPVAIIILRLIFKKSIMFQFSMITVSFTILVSFTKSLEFYGASYMQYIITPINVIVGTIVFIYINHLLKKPLEQAINKLQLLSDGDLNIEISESKSKNELGILTNSIIKLCNILNLVIAEINSGAANLVTASHQLNSTAEELSQAASEQASSLEEISSTMEEIASNVANNNHNANETSSIASGSSKDIDNVAKVSDRSYSAVNNISDKIGVINDIATQTNILALNAAVEAARAGDAGKGFAVVAAEVRKLAENSKKAADEIIVMTDSTKSQTEQANLLLNEIKPNINKTSDLVQEIATASMEQNNGVNQINNAIQQLNSLTQQNAAAAEEMTSSSEEMTTQAENLKELVSFFKL</sequence>
<evidence type="ECO:0000259" key="6">
    <source>
        <dbReference type="PROSITE" id="PS50111"/>
    </source>
</evidence>
<feature type="transmembrane region" description="Helical" evidence="5">
    <location>
        <begin position="30"/>
        <end position="47"/>
    </location>
</feature>
<dbReference type="PANTHER" id="PTHR43531:SF11">
    <property type="entry name" value="METHYL-ACCEPTING CHEMOTAXIS PROTEIN 3"/>
    <property type="match status" value="1"/>
</dbReference>
<dbReference type="InterPro" id="IPR004089">
    <property type="entry name" value="MCPsignal_dom"/>
</dbReference>
<dbReference type="GO" id="GO:0006935">
    <property type="term" value="P:chemotaxis"/>
    <property type="evidence" value="ECO:0007669"/>
    <property type="project" value="UniProtKB-KW"/>
</dbReference>
<organism evidence="7 8">
    <name type="scientific">Plebeiibacterium marinum</name>
    <dbReference type="NCBI Taxonomy" id="2992111"/>
    <lineage>
        <taxon>Bacteria</taxon>
        <taxon>Pseudomonadati</taxon>
        <taxon>Bacteroidota</taxon>
        <taxon>Bacteroidia</taxon>
        <taxon>Marinilabiliales</taxon>
        <taxon>Marinilabiliaceae</taxon>
        <taxon>Plebeiibacterium</taxon>
    </lineage>
</organism>
<dbReference type="GO" id="GO:0007165">
    <property type="term" value="P:signal transduction"/>
    <property type="evidence" value="ECO:0007669"/>
    <property type="project" value="UniProtKB-KW"/>
</dbReference>
<keyword evidence="5" id="KW-1133">Transmembrane helix</keyword>
<dbReference type="PANTHER" id="PTHR43531">
    <property type="entry name" value="PROTEIN ICFG"/>
    <property type="match status" value="1"/>
</dbReference>
<dbReference type="Proteomes" id="UP001207408">
    <property type="component" value="Unassembled WGS sequence"/>
</dbReference>
<dbReference type="EMBL" id="JAPDPI010000072">
    <property type="protein sequence ID" value="MCW3807945.1"/>
    <property type="molecule type" value="Genomic_DNA"/>
</dbReference>
<feature type="coiled-coil region" evidence="4">
    <location>
        <begin position="324"/>
        <end position="362"/>
    </location>
</feature>
<keyword evidence="1" id="KW-0145">Chemotaxis</keyword>
<dbReference type="PRINTS" id="PR00260">
    <property type="entry name" value="CHEMTRNSDUCR"/>
</dbReference>
<keyword evidence="3" id="KW-0807">Transducer</keyword>
<evidence type="ECO:0000256" key="3">
    <source>
        <dbReference type="PROSITE-ProRule" id="PRU00284"/>
    </source>
</evidence>
<dbReference type="SMART" id="SM00283">
    <property type="entry name" value="MA"/>
    <property type="match status" value="1"/>
</dbReference>
<dbReference type="SUPFAM" id="SSF58104">
    <property type="entry name" value="Methyl-accepting chemotaxis protein (MCP) signaling domain"/>
    <property type="match status" value="1"/>
</dbReference>
<keyword evidence="5" id="KW-0812">Transmembrane</keyword>
<dbReference type="InterPro" id="IPR004090">
    <property type="entry name" value="Chemotax_Me-accpt_rcpt"/>
</dbReference>
<protein>
    <submittedName>
        <fullName evidence="7">Methyl-accepting chemotaxis protein</fullName>
    </submittedName>
</protein>
<evidence type="ECO:0000313" key="7">
    <source>
        <dbReference type="EMBL" id="MCW3807945.1"/>
    </source>
</evidence>
<evidence type="ECO:0000256" key="1">
    <source>
        <dbReference type="ARBA" id="ARBA00022500"/>
    </source>
</evidence>